<dbReference type="AlphaFoldDB" id="A0A0N4UC28"/>
<evidence type="ECO:0000313" key="5">
    <source>
        <dbReference type="WBParaSite" id="DME_0000479701-mRNA-1"/>
    </source>
</evidence>
<reference evidence="5" key="1">
    <citation type="submission" date="2017-02" db="UniProtKB">
        <authorList>
            <consortium name="WormBaseParasite"/>
        </authorList>
    </citation>
    <scope>IDENTIFICATION</scope>
</reference>
<sequence length="156" mass="17833">MSGIFFTTVELAVDHTPAFMPKARKEIVQANRIKATILKPSTKHSRTTISFKNGKKLIPGYVPIPNSIPLQLAFNIDLLTKAKSLKMPKTKQFIQSNFDYKKSRVTNAFSYGQQYNYRNKSRMKEIEDSNNIAFSISNDNHRSQTGINHLSFQPHK</sequence>
<reference evidence="2 4" key="2">
    <citation type="submission" date="2018-11" db="EMBL/GenBank/DDBJ databases">
        <authorList>
            <consortium name="Pathogen Informatics"/>
        </authorList>
    </citation>
    <scope>NUCLEOTIDE SEQUENCE [LARGE SCALE GENOMIC DNA]</scope>
</reference>
<dbReference type="Proteomes" id="UP000274756">
    <property type="component" value="Unassembled WGS sequence"/>
</dbReference>
<protein>
    <submittedName>
        <fullName evidence="2 5">Uncharacterized protein</fullName>
    </submittedName>
</protein>
<keyword evidence="4" id="KW-1185">Reference proteome</keyword>
<accession>A0A0N4UC28</accession>
<evidence type="ECO:0000256" key="1">
    <source>
        <dbReference type="SAM" id="MobiDB-lite"/>
    </source>
</evidence>
<dbReference type="Proteomes" id="UP000038040">
    <property type="component" value="Unplaced"/>
</dbReference>
<gene>
    <name evidence="2" type="ORF">DME_LOCUS8680</name>
</gene>
<dbReference type="EMBL" id="UYYG01001171">
    <property type="protein sequence ID" value="VDN58707.1"/>
    <property type="molecule type" value="Genomic_DNA"/>
</dbReference>
<evidence type="ECO:0000313" key="4">
    <source>
        <dbReference type="Proteomes" id="UP000274756"/>
    </source>
</evidence>
<proteinExistence type="predicted"/>
<dbReference type="WBParaSite" id="DME_0000479701-mRNA-1">
    <property type="protein sequence ID" value="DME_0000479701-mRNA-1"/>
    <property type="gene ID" value="DME_0000479701"/>
</dbReference>
<organism evidence="3 5">
    <name type="scientific">Dracunculus medinensis</name>
    <name type="common">Guinea worm</name>
    <dbReference type="NCBI Taxonomy" id="318479"/>
    <lineage>
        <taxon>Eukaryota</taxon>
        <taxon>Metazoa</taxon>
        <taxon>Ecdysozoa</taxon>
        <taxon>Nematoda</taxon>
        <taxon>Chromadorea</taxon>
        <taxon>Rhabditida</taxon>
        <taxon>Spirurina</taxon>
        <taxon>Dracunculoidea</taxon>
        <taxon>Dracunculidae</taxon>
        <taxon>Dracunculus</taxon>
    </lineage>
</organism>
<evidence type="ECO:0000313" key="3">
    <source>
        <dbReference type="Proteomes" id="UP000038040"/>
    </source>
</evidence>
<evidence type="ECO:0000313" key="2">
    <source>
        <dbReference type="EMBL" id="VDN58707.1"/>
    </source>
</evidence>
<feature type="region of interest" description="Disordered" evidence="1">
    <location>
        <begin position="137"/>
        <end position="156"/>
    </location>
</feature>
<name>A0A0N4UC28_DRAME</name>